<evidence type="ECO:0000256" key="11">
    <source>
        <dbReference type="RuleBase" id="RU363075"/>
    </source>
</evidence>
<evidence type="ECO:0000256" key="9">
    <source>
        <dbReference type="ARBA" id="ARBA00023136"/>
    </source>
</evidence>
<dbReference type="GO" id="GO:0005789">
    <property type="term" value="C:endoplasmic reticulum membrane"/>
    <property type="evidence" value="ECO:0007669"/>
    <property type="project" value="UniProtKB-SubCell"/>
</dbReference>
<keyword evidence="13" id="KW-1185">Reference proteome</keyword>
<dbReference type="EC" id="2.4.1.-" evidence="11"/>
<dbReference type="InterPro" id="IPR005599">
    <property type="entry name" value="GPI_mannosylTrfase"/>
</dbReference>
<dbReference type="FunCoup" id="A0A067PJX2">
    <property type="interactions" value="92"/>
</dbReference>
<feature type="transmembrane region" description="Helical" evidence="11">
    <location>
        <begin position="175"/>
        <end position="202"/>
    </location>
</feature>
<evidence type="ECO:0000313" key="12">
    <source>
        <dbReference type="EMBL" id="KDQ55203.1"/>
    </source>
</evidence>
<keyword evidence="5 12" id="KW-0808">Transferase</keyword>
<evidence type="ECO:0000256" key="5">
    <source>
        <dbReference type="ARBA" id="ARBA00022679"/>
    </source>
</evidence>
<evidence type="ECO:0000256" key="3">
    <source>
        <dbReference type="ARBA" id="ARBA00022502"/>
    </source>
</evidence>
<evidence type="ECO:0000256" key="6">
    <source>
        <dbReference type="ARBA" id="ARBA00022692"/>
    </source>
</evidence>
<dbReference type="PANTHER" id="PTHR22760">
    <property type="entry name" value="GLYCOSYLTRANSFERASE"/>
    <property type="match status" value="1"/>
</dbReference>
<evidence type="ECO:0000313" key="13">
    <source>
        <dbReference type="Proteomes" id="UP000027265"/>
    </source>
</evidence>
<evidence type="ECO:0000256" key="10">
    <source>
        <dbReference type="ARBA" id="ARBA00038466"/>
    </source>
</evidence>
<keyword evidence="8 11" id="KW-1133">Transmembrane helix</keyword>
<dbReference type="OrthoDB" id="10066429at2759"/>
<proteinExistence type="inferred from homology"/>
<reference evidence="13" key="1">
    <citation type="journal article" date="2014" name="Proc. Natl. Acad. Sci. U.S.A.">
        <title>Extensive sampling of basidiomycete genomes demonstrates inadequacy of the white-rot/brown-rot paradigm for wood decay fungi.</title>
        <authorList>
            <person name="Riley R."/>
            <person name="Salamov A.A."/>
            <person name="Brown D.W."/>
            <person name="Nagy L.G."/>
            <person name="Floudas D."/>
            <person name="Held B.W."/>
            <person name="Levasseur A."/>
            <person name="Lombard V."/>
            <person name="Morin E."/>
            <person name="Otillar R."/>
            <person name="Lindquist E.A."/>
            <person name="Sun H."/>
            <person name="LaButti K.M."/>
            <person name="Schmutz J."/>
            <person name="Jabbour D."/>
            <person name="Luo H."/>
            <person name="Baker S.E."/>
            <person name="Pisabarro A.G."/>
            <person name="Walton J.D."/>
            <person name="Blanchette R.A."/>
            <person name="Henrissat B."/>
            <person name="Martin F."/>
            <person name="Cullen D."/>
            <person name="Hibbett D.S."/>
            <person name="Grigoriev I.V."/>
        </authorList>
    </citation>
    <scope>NUCLEOTIDE SEQUENCE [LARGE SCALE GENOMIC DNA]</scope>
    <source>
        <strain evidence="13">MUCL 33604</strain>
    </source>
</reference>
<dbReference type="GO" id="GO:0000026">
    <property type="term" value="F:alpha-1,2-mannosyltransferase activity"/>
    <property type="evidence" value="ECO:0007669"/>
    <property type="project" value="TreeGrafter"/>
</dbReference>
<keyword evidence="4 11" id="KW-0328">Glycosyltransferase</keyword>
<dbReference type="Pfam" id="PF03901">
    <property type="entry name" value="Glyco_transf_22"/>
    <property type="match status" value="1"/>
</dbReference>
<evidence type="ECO:0000256" key="8">
    <source>
        <dbReference type="ARBA" id="ARBA00022989"/>
    </source>
</evidence>
<dbReference type="AlphaFoldDB" id="A0A067PJX2"/>
<dbReference type="InParanoid" id="A0A067PJX2"/>
<feature type="transmembrane region" description="Helical" evidence="11">
    <location>
        <begin position="222"/>
        <end position="242"/>
    </location>
</feature>
<comment type="similarity">
    <text evidence="10">Belongs to the glycosyltransferase 22 family. PIGZ subfamily.</text>
</comment>
<dbReference type="HOGENOM" id="CLU_022957_1_1_1"/>
<name>A0A067PJX2_9AGAM</name>
<keyword evidence="9 11" id="KW-0472">Membrane</keyword>
<feature type="transmembrane region" description="Helical" evidence="11">
    <location>
        <begin position="283"/>
        <end position="303"/>
    </location>
</feature>
<feature type="transmembrane region" description="Helical" evidence="11">
    <location>
        <begin position="336"/>
        <end position="354"/>
    </location>
</feature>
<keyword evidence="3" id="KW-0337">GPI-anchor biosynthesis</keyword>
<evidence type="ECO:0000256" key="1">
    <source>
        <dbReference type="ARBA" id="ARBA00004477"/>
    </source>
</evidence>
<dbReference type="PANTHER" id="PTHR22760:SF3">
    <property type="entry name" value="GPI MANNOSYLTRANSFERASE 4"/>
    <property type="match status" value="1"/>
</dbReference>
<evidence type="ECO:0000256" key="7">
    <source>
        <dbReference type="ARBA" id="ARBA00022824"/>
    </source>
</evidence>
<evidence type="ECO:0000256" key="2">
    <source>
        <dbReference type="ARBA" id="ARBA00004687"/>
    </source>
</evidence>
<dbReference type="GO" id="GO:0006506">
    <property type="term" value="P:GPI anchor biosynthetic process"/>
    <property type="evidence" value="ECO:0007669"/>
    <property type="project" value="UniProtKB-KW"/>
</dbReference>
<dbReference type="EMBL" id="KL197726">
    <property type="protein sequence ID" value="KDQ55203.1"/>
    <property type="molecule type" value="Genomic_DNA"/>
</dbReference>
<keyword evidence="7 11" id="KW-0256">Endoplasmic reticulum</keyword>
<keyword evidence="6 11" id="KW-0812">Transmembrane</keyword>
<sequence length="431" mass="48788">MQLTLKQWRQIYRSLLVLRVFLAFWGTGYIHPDEYFQNAEVTAGPVLGWHTLSTWEWDSKFPCRSIIPPFLTTGLPFAIVNHFIPRKSPPFFLHVFLIQRASFFFSSLLLDYALTNLLSSPIPLHRTKSLVLLASSHTLLTFQLRPFSNSFEAVLLALVLVSFKKAVDDQRWHLCLLAILFVLGVWTRITFLAFTLPTVLQLFRWSLVSPSSPQKTRTLQSWLHLTSLPATCTILTTLLLVASDTLYFRSSPSIKDVVVTPLNFLAYNLSSDNLSAHGIHPRYLHILVNLPLIIGPGLVVLGCRASRVWLRVLFRETKAGGAVTILSMQPHQEPRFLIPLLVPFVALVGNSIFFGRTTWIISNILLTLLFGVFHQGGVIPSLFHLRTILDERTIGSKDVRIVYWKTYMPPRHLLGVSQSGQLPSPLLSNLC</sequence>
<protein>
    <recommendedName>
        <fullName evidence="11">Mannosyltransferase</fullName>
        <ecNumber evidence="11">2.4.1.-</ecNumber>
    </recommendedName>
</protein>
<evidence type="ECO:0000256" key="4">
    <source>
        <dbReference type="ARBA" id="ARBA00022676"/>
    </source>
</evidence>
<gene>
    <name evidence="12" type="ORF">JAAARDRAFT_134417</name>
</gene>
<feature type="transmembrane region" description="Helical" evidence="11">
    <location>
        <begin position="360"/>
        <end position="383"/>
    </location>
</feature>
<organism evidence="12 13">
    <name type="scientific">Jaapia argillacea MUCL 33604</name>
    <dbReference type="NCBI Taxonomy" id="933084"/>
    <lineage>
        <taxon>Eukaryota</taxon>
        <taxon>Fungi</taxon>
        <taxon>Dikarya</taxon>
        <taxon>Basidiomycota</taxon>
        <taxon>Agaricomycotina</taxon>
        <taxon>Agaricomycetes</taxon>
        <taxon>Agaricomycetidae</taxon>
        <taxon>Jaapiales</taxon>
        <taxon>Jaapiaceae</taxon>
        <taxon>Jaapia</taxon>
    </lineage>
</organism>
<comment type="pathway">
    <text evidence="2">Glycolipid biosynthesis; glycosylphosphatidylinositol-anchor biosynthesis.</text>
</comment>
<dbReference type="Proteomes" id="UP000027265">
    <property type="component" value="Unassembled WGS sequence"/>
</dbReference>
<accession>A0A067PJX2</accession>
<comment type="subcellular location">
    <subcellularLocation>
        <location evidence="1 11">Endoplasmic reticulum membrane</location>
        <topology evidence="1 11">Multi-pass membrane protein</topology>
    </subcellularLocation>
</comment>